<dbReference type="InterPro" id="IPR018550">
    <property type="entry name" value="Lipid-A_deacylase-rel"/>
</dbReference>
<evidence type="ECO:0000313" key="1">
    <source>
        <dbReference type="EMBL" id="QNK03942.1"/>
    </source>
</evidence>
<protein>
    <submittedName>
        <fullName evidence="1">Acyloxyacyl hydrolase</fullName>
    </submittedName>
</protein>
<dbReference type="AlphaFoldDB" id="A0A7G8QAY4"/>
<dbReference type="Proteomes" id="UP000515873">
    <property type="component" value="Chromosome"/>
</dbReference>
<keyword evidence="2" id="KW-1185">Reference proteome</keyword>
<dbReference type="EMBL" id="CP060412">
    <property type="protein sequence ID" value="QNK03942.1"/>
    <property type="molecule type" value="Genomic_DNA"/>
</dbReference>
<dbReference type="KEGG" id="dtl:H8F01_20225"/>
<name>A0A7G8QAY4_9GAMM</name>
<keyword evidence="1" id="KW-0378">Hydrolase</keyword>
<sequence length="139" mass="15617">MDGRNATAIFTEIMGMQRAIGTAAITWQPVLSLGWIERRNIPRYEPSCYRTSHNAELLAGGGRLHIGSQQTWYQPLFFGFELAYNHQPTQALSSPYEFVSTLGWQGRRFSFQLRHISNGGLHDPNRGETMALAGLGFTL</sequence>
<evidence type="ECO:0000313" key="2">
    <source>
        <dbReference type="Proteomes" id="UP000515873"/>
    </source>
</evidence>
<dbReference type="Pfam" id="PF09411">
    <property type="entry name" value="PagL"/>
    <property type="match status" value="1"/>
</dbReference>
<accession>A0A7G8QAY4</accession>
<reference evidence="1 2" key="1">
    <citation type="submission" date="2020-08" db="EMBL/GenBank/DDBJ databases">
        <title>Dyella sp. G9 isolated from forest soil.</title>
        <authorList>
            <person name="Fu J."/>
            <person name="Qiu L."/>
        </authorList>
    </citation>
    <scope>NUCLEOTIDE SEQUENCE [LARGE SCALE GENOMIC DNA]</scope>
    <source>
        <strain evidence="1 2">G9</strain>
    </source>
</reference>
<proteinExistence type="predicted"/>
<gene>
    <name evidence="1" type="ORF">H8F01_20225</name>
</gene>
<dbReference type="GO" id="GO:0016787">
    <property type="term" value="F:hydrolase activity"/>
    <property type="evidence" value="ECO:0007669"/>
    <property type="project" value="UniProtKB-KW"/>
</dbReference>
<dbReference type="Gene3D" id="2.40.160.20">
    <property type="match status" value="1"/>
</dbReference>
<organism evidence="1 2">
    <name type="scientific">Dyella telluris</name>
    <dbReference type="NCBI Taxonomy" id="2763498"/>
    <lineage>
        <taxon>Bacteria</taxon>
        <taxon>Pseudomonadati</taxon>
        <taxon>Pseudomonadota</taxon>
        <taxon>Gammaproteobacteria</taxon>
        <taxon>Lysobacterales</taxon>
        <taxon>Rhodanobacteraceae</taxon>
        <taxon>Dyella</taxon>
    </lineage>
</organism>